<keyword evidence="8" id="KW-0325">Glycoprotein</keyword>
<evidence type="ECO:0000256" key="8">
    <source>
        <dbReference type="ARBA" id="ARBA00023180"/>
    </source>
</evidence>
<feature type="domain" description="Ig-like" evidence="10">
    <location>
        <begin position="129"/>
        <end position="217"/>
    </location>
</feature>
<dbReference type="Gene3D" id="2.60.40.10">
    <property type="entry name" value="Immunoglobulins"/>
    <property type="match status" value="1"/>
</dbReference>
<proteinExistence type="predicted"/>
<dbReference type="FunFam" id="4.10.400.10:FF:000062">
    <property type="entry name" value="Terribly reduced optic lobes, isoform AI"/>
    <property type="match status" value="1"/>
</dbReference>
<reference evidence="11" key="1">
    <citation type="journal article" date="2023" name="Insect Mol. Biol.">
        <title>Genome sequencing provides insights into the evolution of gene families encoding plant cell wall-degrading enzymes in longhorned beetles.</title>
        <authorList>
            <person name="Shin N.R."/>
            <person name="Okamura Y."/>
            <person name="Kirsch R."/>
            <person name="Pauchet Y."/>
        </authorList>
    </citation>
    <scope>NUCLEOTIDE SEQUENCE</scope>
    <source>
        <strain evidence="11">RBIC_L_NR</strain>
    </source>
</reference>
<dbReference type="PRINTS" id="PR00261">
    <property type="entry name" value="LDLRECEPTOR"/>
</dbReference>
<dbReference type="InterPro" id="IPR003599">
    <property type="entry name" value="Ig_sub"/>
</dbReference>
<feature type="disulfide bond" evidence="9">
    <location>
        <begin position="111"/>
        <end position="126"/>
    </location>
</feature>
<dbReference type="GO" id="GO:0043235">
    <property type="term" value="C:receptor complex"/>
    <property type="evidence" value="ECO:0007669"/>
    <property type="project" value="TreeGrafter"/>
</dbReference>
<keyword evidence="2" id="KW-0812">Transmembrane</keyword>
<comment type="caution">
    <text evidence="11">The sequence shown here is derived from an EMBL/GenBank/DDBJ whole genome shotgun (WGS) entry which is preliminary data.</text>
</comment>
<dbReference type="InterPro" id="IPR036055">
    <property type="entry name" value="LDL_receptor-like_sf"/>
</dbReference>
<dbReference type="SMART" id="SM00192">
    <property type="entry name" value="LDLa"/>
    <property type="match status" value="3"/>
</dbReference>
<dbReference type="PROSITE" id="PS50068">
    <property type="entry name" value="LDLRA_2"/>
    <property type="match status" value="3"/>
</dbReference>
<dbReference type="InterPro" id="IPR023415">
    <property type="entry name" value="LDLR_class-A_CS"/>
</dbReference>
<dbReference type="Pfam" id="PF00057">
    <property type="entry name" value="Ldl_recept_a"/>
    <property type="match status" value="3"/>
</dbReference>
<comment type="caution">
    <text evidence="9">Lacks conserved residue(s) required for the propagation of feature annotation.</text>
</comment>
<dbReference type="InterPro" id="IPR007110">
    <property type="entry name" value="Ig-like_dom"/>
</dbReference>
<dbReference type="GO" id="GO:0016324">
    <property type="term" value="C:apical plasma membrane"/>
    <property type="evidence" value="ECO:0007669"/>
    <property type="project" value="TreeGrafter"/>
</dbReference>
<feature type="disulfide bond" evidence="9">
    <location>
        <begin position="67"/>
        <end position="82"/>
    </location>
</feature>
<dbReference type="SUPFAM" id="SSF57424">
    <property type="entry name" value="LDL receptor-like module"/>
    <property type="match status" value="3"/>
</dbReference>
<gene>
    <name evidence="11" type="ORF">NQ314_003002</name>
</gene>
<dbReference type="FunFam" id="4.10.400.10:FF:000118">
    <property type="entry name" value="Basement membrane-specific heparan sulfate proteoglycan core protein"/>
    <property type="match status" value="1"/>
</dbReference>
<comment type="subcellular location">
    <subcellularLocation>
        <location evidence="1">Membrane</location>
        <topology evidence="1">Single-pass membrane protein</topology>
    </subcellularLocation>
</comment>
<evidence type="ECO:0000256" key="4">
    <source>
        <dbReference type="ARBA" id="ARBA00022989"/>
    </source>
</evidence>
<evidence type="ECO:0000256" key="1">
    <source>
        <dbReference type="ARBA" id="ARBA00004167"/>
    </source>
</evidence>
<dbReference type="PANTHER" id="PTHR22722:SF14">
    <property type="entry name" value="MEGALIN, ISOFORM A"/>
    <property type="match status" value="1"/>
</dbReference>
<dbReference type="InterPro" id="IPR036179">
    <property type="entry name" value="Ig-like_dom_sf"/>
</dbReference>
<dbReference type="FunFam" id="4.10.400.10:FF:000044">
    <property type="entry name" value="Basement membrane-specific heparan sulfate proteoglycan core protein"/>
    <property type="match status" value="1"/>
</dbReference>
<keyword evidence="4" id="KW-1133">Transmembrane helix</keyword>
<dbReference type="InterPro" id="IPR002172">
    <property type="entry name" value="LDrepeatLR_classA_rpt"/>
</dbReference>
<feature type="disulfide bond" evidence="9">
    <location>
        <begin position="16"/>
        <end position="34"/>
    </location>
</feature>
<dbReference type="CDD" id="cd00112">
    <property type="entry name" value="LDLa"/>
    <property type="match status" value="3"/>
</dbReference>
<keyword evidence="12" id="KW-1185">Reference proteome</keyword>
<keyword evidence="7" id="KW-0675">Receptor</keyword>
<feature type="non-terminal residue" evidence="11">
    <location>
        <position position="1"/>
    </location>
</feature>
<dbReference type="GO" id="GO:0042562">
    <property type="term" value="F:hormone binding"/>
    <property type="evidence" value="ECO:0007669"/>
    <property type="project" value="TreeGrafter"/>
</dbReference>
<dbReference type="PANTHER" id="PTHR22722">
    <property type="entry name" value="LOW-DENSITY LIPOPROTEIN RECEPTOR-RELATED PROTEIN 2-RELATED"/>
    <property type="match status" value="1"/>
</dbReference>
<keyword evidence="5" id="KW-0472">Membrane</keyword>
<evidence type="ECO:0000256" key="5">
    <source>
        <dbReference type="ARBA" id="ARBA00023136"/>
    </source>
</evidence>
<keyword evidence="3" id="KW-0677">Repeat</keyword>
<evidence type="ECO:0000256" key="3">
    <source>
        <dbReference type="ARBA" id="ARBA00022737"/>
    </source>
</evidence>
<dbReference type="SMART" id="SM00409">
    <property type="entry name" value="IG"/>
    <property type="match status" value="1"/>
</dbReference>
<evidence type="ECO:0000256" key="7">
    <source>
        <dbReference type="ARBA" id="ARBA00023170"/>
    </source>
</evidence>
<evidence type="ECO:0000256" key="2">
    <source>
        <dbReference type="ARBA" id="ARBA00022692"/>
    </source>
</evidence>
<dbReference type="PROSITE" id="PS50835">
    <property type="entry name" value="IG_LIKE"/>
    <property type="match status" value="1"/>
</dbReference>
<protein>
    <recommendedName>
        <fullName evidence="10">Ig-like domain-containing protein</fullName>
    </recommendedName>
</protein>
<dbReference type="GO" id="GO:0006898">
    <property type="term" value="P:receptor-mediated endocytosis"/>
    <property type="evidence" value="ECO:0007669"/>
    <property type="project" value="TreeGrafter"/>
</dbReference>
<feature type="disulfide bond" evidence="9">
    <location>
        <begin position="55"/>
        <end position="73"/>
    </location>
</feature>
<dbReference type="Proteomes" id="UP001162156">
    <property type="component" value="Unassembled WGS sequence"/>
</dbReference>
<dbReference type="Gene3D" id="4.10.400.10">
    <property type="entry name" value="Low-density Lipoprotein Receptor"/>
    <property type="match status" value="3"/>
</dbReference>
<evidence type="ECO:0000256" key="6">
    <source>
        <dbReference type="ARBA" id="ARBA00023157"/>
    </source>
</evidence>
<evidence type="ECO:0000259" key="10">
    <source>
        <dbReference type="PROSITE" id="PS50835"/>
    </source>
</evidence>
<organism evidence="11 12">
    <name type="scientific">Rhamnusium bicolor</name>
    <dbReference type="NCBI Taxonomy" id="1586634"/>
    <lineage>
        <taxon>Eukaryota</taxon>
        <taxon>Metazoa</taxon>
        <taxon>Ecdysozoa</taxon>
        <taxon>Arthropoda</taxon>
        <taxon>Hexapoda</taxon>
        <taxon>Insecta</taxon>
        <taxon>Pterygota</taxon>
        <taxon>Neoptera</taxon>
        <taxon>Endopterygota</taxon>
        <taxon>Coleoptera</taxon>
        <taxon>Polyphaga</taxon>
        <taxon>Cucujiformia</taxon>
        <taxon>Chrysomeloidea</taxon>
        <taxon>Cerambycidae</taxon>
        <taxon>Lepturinae</taxon>
        <taxon>Rhagiini</taxon>
        <taxon>Rhamnusium</taxon>
    </lineage>
</organism>
<feature type="disulfide bond" evidence="9">
    <location>
        <begin position="28"/>
        <end position="43"/>
    </location>
</feature>
<evidence type="ECO:0000256" key="9">
    <source>
        <dbReference type="PROSITE-ProRule" id="PRU00124"/>
    </source>
</evidence>
<dbReference type="SUPFAM" id="SSF48726">
    <property type="entry name" value="Immunoglobulin"/>
    <property type="match status" value="1"/>
</dbReference>
<accession>A0AAV8ZPW3</accession>
<keyword evidence="6 9" id="KW-1015">Disulfide bond</keyword>
<dbReference type="PROSITE" id="PS01209">
    <property type="entry name" value="LDLRA_1"/>
    <property type="match status" value="3"/>
</dbReference>
<feature type="disulfide bond" evidence="9">
    <location>
        <begin position="9"/>
        <end position="21"/>
    </location>
</feature>
<sequence length="261" mass="28476">PTLRPPKACGLYEATCSNGDCIPKNKVCDGVFDCADGSDENRCNPNGCEPNEYQCANKKCILKTWRCDADNDCGDGSDEDNCGTTPPGSLCQYHQFACHSSNQCIPKSYHCDTERDCIDGSDEIGCSKPVILKPPPPMVTLDVGDTLNISCSAVGVPIPEVVWRLNWGHIPSKCRTTSINGFGELVCEDIQIENQGAYSCEVLNIKGAVFAVPDTILVVQQQSVCRPGYFNVEARTDSECIKCFCFGHTTNCRSADLFIYQ</sequence>
<dbReference type="Pfam" id="PF13927">
    <property type="entry name" value="Ig_3"/>
    <property type="match status" value="1"/>
</dbReference>
<evidence type="ECO:0000313" key="12">
    <source>
        <dbReference type="Proteomes" id="UP001162156"/>
    </source>
</evidence>
<dbReference type="EMBL" id="JANEYF010000883">
    <property type="protein sequence ID" value="KAJ8967224.1"/>
    <property type="molecule type" value="Genomic_DNA"/>
</dbReference>
<evidence type="ECO:0000313" key="11">
    <source>
        <dbReference type="EMBL" id="KAJ8967224.1"/>
    </source>
</evidence>
<feature type="non-terminal residue" evidence="11">
    <location>
        <position position="261"/>
    </location>
</feature>
<feature type="disulfide bond" evidence="9">
    <location>
        <begin position="48"/>
        <end position="60"/>
    </location>
</feature>
<name>A0AAV8ZPW3_9CUCU</name>
<dbReference type="AlphaFoldDB" id="A0AAV8ZPW3"/>
<dbReference type="SMART" id="SM00408">
    <property type="entry name" value="IGc2"/>
    <property type="match status" value="1"/>
</dbReference>
<dbReference type="InterPro" id="IPR003598">
    <property type="entry name" value="Ig_sub2"/>
</dbReference>
<dbReference type="InterPro" id="IPR013783">
    <property type="entry name" value="Ig-like_fold"/>
</dbReference>
<dbReference type="InterPro" id="IPR051221">
    <property type="entry name" value="LDLR-related"/>
</dbReference>